<protein>
    <submittedName>
        <fullName evidence="2">Uncharacterized protein</fullName>
    </submittedName>
</protein>
<keyword evidence="1" id="KW-0812">Transmembrane</keyword>
<keyword evidence="1" id="KW-1133">Transmembrane helix</keyword>
<evidence type="ECO:0000313" key="2">
    <source>
        <dbReference type="EMBL" id="QJA74426.1"/>
    </source>
</evidence>
<keyword evidence="1" id="KW-0472">Membrane</keyword>
<dbReference type="EMBL" id="MT143223">
    <property type="protein sequence ID" value="QJA94337.1"/>
    <property type="molecule type" value="Genomic_DNA"/>
</dbReference>
<proteinExistence type="predicted"/>
<name>A0A6M3JWJ0_9ZZZZ</name>
<feature type="transmembrane region" description="Helical" evidence="1">
    <location>
        <begin position="69"/>
        <end position="91"/>
    </location>
</feature>
<evidence type="ECO:0000313" key="3">
    <source>
        <dbReference type="EMBL" id="QJA94337.1"/>
    </source>
</evidence>
<organism evidence="2">
    <name type="scientific">viral metagenome</name>
    <dbReference type="NCBI Taxonomy" id="1070528"/>
    <lineage>
        <taxon>unclassified sequences</taxon>
        <taxon>metagenomes</taxon>
        <taxon>organismal metagenomes</taxon>
    </lineage>
</organism>
<feature type="transmembrane region" description="Helical" evidence="1">
    <location>
        <begin position="20"/>
        <end position="38"/>
    </location>
</feature>
<gene>
    <name evidence="2" type="ORF">MM415A02009_0006</name>
    <name evidence="3" type="ORF">MM415B03892_0009</name>
</gene>
<sequence>MGLIHIGGKDNMEVSGLYQFVLLLVMVGMVLGVGVLVLDKFAQTSGITATAATAINSTRDAITPIATTWLPLIVTVAALAIIMVLVVRSFAGQR</sequence>
<accession>A0A6M3JWJ0</accession>
<reference evidence="2" key="1">
    <citation type="submission" date="2020-03" db="EMBL/GenBank/DDBJ databases">
        <title>The deep terrestrial virosphere.</title>
        <authorList>
            <person name="Holmfeldt K."/>
            <person name="Nilsson E."/>
            <person name="Simone D."/>
            <person name="Lopez-Fernandez M."/>
            <person name="Wu X."/>
            <person name="de Brujin I."/>
            <person name="Lundin D."/>
            <person name="Andersson A."/>
            <person name="Bertilsson S."/>
            <person name="Dopson M."/>
        </authorList>
    </citation>
    <scope>NUCLEOTIDE SEQUENCE</scope>
    <source>
        <strain evidence="2">MM415A02009</strain>
        <strain evidence="3">MM415B03892</strain>
    </source>
</reference>
<evidence type="ECO:0000256" key="1">
    <source>
        <dbReference type="SAM" id="Phobius"/>
    </source>
</evidence>
<dbReference type="AlphaFoldDB" id="A0A6M3JWJ0"/>
<dbReference type="EMBL" id="MT142097">
    <property type="protein sequence ID" value="QJA74426.1"/>
    <property type="molecule type" value="Genomic_DNA"/>
</dbReference>